<sequence length="155" mass="16572">MTAVDYIRGYSLPMFPIALLQCVLCLIVAAFLGAPVSVNMLMAILVLIPQAIFSIFVGLLLGTLLTETQMQGVGTLYISLGALIGGAWMDLDMIGGIVKTIGYLLPFAHSIDAARAAMAGNYADIPAHMLWSAGYAVVIFIVAILAFRKRMKSEC</sequence>
<dbReference type="EMBL" id="JAMDLW010000016">
    <property type="protein sequence ID" value="MCY9520585.1"/>
    <property type="molecule type" value="Genomic_DNA"/>
</dbReference>
<feature type="domain" description="ABC-2 type transporter transmembrane" evidence="6">
    <location>
        <begin position="2"/>
        <end position="118"/>
    </location>
</feature>
<evidence type="ECO:0000256" key="1">
    <source>
        <dbReference type="ARBA" id="ARBA00004141"/>
    </source>
</evidence>
<keyword evidence="4 5" id="KW-0472">Membrane</keyword>
<dbReference type="Pfam" id="PF01061">
    <property type="entry name" value="ABC2_membrane"/>
    <property type="match status" value="1"/>
</dbReference>
<name>A0ABT4DTA4_9BACL</name>
<evidence type="ECO:0000256" key="4">
    <source>
        <dbReference type="ARBA" id="ARBA00023136"/>
    </source>
</evidence>
<dbReference type="PANTHER" id="PTHR43229:SF2">
    <property type="entry name" value="NODULATION PROTEIN J"/>
    <property type="match status" value="1"/>
</dbReference>
<dbReference type="RefSeq" id="WP_268601866.1">
    <property type="nucleotide sequence ID" value="NZ_JAMDLV010000078.1"/>
</dbReference>
<evidence type="ECO:0000259" key="6">
    <source>
        <dbReference type="Pfam" id="PF01061"/>
    </source>
</evidence>
<feature type="transmembrane region" description="Helical" evidence="5">
    <location>
        <begin position="40"/>
        <end position="65"/>
    </location>
</feature>
<feature type="transmembrane region" description="Helical" evidence="5">
    <location>
        <begin position="12"/>
        <end position="34"/>
    </location>
</feature>
<organism evidence="7 8">
    <name type="scientific">Paenibacillus apiarius</name>
    <dbReference type="NCBI Taxonomy" id="46240"/>
    <lineage>
        <taxon>Bacteria</taxon>
        <taxon>Bacillati</taxon>
        <taxon>Bacillota</taxon>
        <taxon>Bacilli</taxon>
        <taxon>Bacillales</taxon>
        <taxon>Paenibacillaceae</taxon>
        <taxon>Paenibacillus</taxon>
    </lineage>
</organism>
<evidence type="ECO:0000256" key="2">
    <source>
        <dbReference type="ARBA" id="ARBA00022692"/>
    </source>
</evidence>
<comment type="caution">
    <text evidence="7">The sequence shown here is derived from an EMBL/GenBank/DDBJ whole genome shotgun (WGS) entry which is preliminary data.</text>
</comment>
<dbReference type="Proteomes" id="UP001207626">
    <property type="component" value="Unassembled WGS sequence"/>
</dbReference>
<dbReference type="PANTHER" id="PTHR43229">
    <property type="entry name" value="NODULATION PROTEIN J"/>
    <property type="match status" value="1"/>
</dbReference>
<evidence type="ECO:0000256" key="3">
    <source>
        <dbReference type="ARBA" id="ARBA00022989"/>
    </source>
</evidence>
<dbReference type="InterPro" id="IPR013525">
    <property type="entry name" value="ABC2_TM"/>
</dbReference>
<proteinExistence type="predicted"/>
<dbReference type="InterPro" id="IPR051784">
    <property type="entry name" value="Nod_factor_ABC_transporter"/>
</dbReference>
<reference evidence="7 8" key="1">
    <citation type="submission" date="2022-05" db="EMBL/GenBank/DDBJ databases">
        <title>Genome Sequencing of Bee-Associated Microbes.</title>
        <authorList>
            <person name="Dunlap C."/>
        </authorList>
    </citation>
    <scope>NUCLEOTIDE SEQUENCE [LARGE SCALE GENOMIC DNA]</scope>
    <source>
        <strain evidence="7 8">NRRL NRS-1438</strain>
    </source>
</reference>
<evidence type="ECO:0000313" key="7">
    <source>
        <dbReference type="EMBL" id="MCY9520585.1"/>
    </source>
</evidence>
<evidence type="ECO:0000313" key="8">
    <source>
        <dbReference type="Proteomes" id="UP001207626"/>
    </source>
</evidence>
<accession>A0ABT4DTA4</accession>
<comment type="subcellular location">
    <subcellularLocation>
        <location evidence="1">Membrane</location>
        <topology evidence="1">Multi-pass membrane protein</topology>
    </subcellularLocation>
</comment>
<protein>
    <submittedName>
        <fullName evidence="7">ABC transporter permease</fullName>
    </submittedName>
</protein>
<evidence type="ECO:0000256" key="5">
    <source>
        <dbReference type="SAM" id="Phobius"/>
    </source>
</evidence>
<keyword evidence="2 5" id="KW-0812">Transmembrane</keyword>
<feature type="transmembrane region" description="Helical" evidence="5">
    <location>
        <begin position="77"/>
        <end position="105"/>
    </location>
</feature>
<keyword evidence="3 5" id="KW-1133">Transmembrane helix</keyword>
<gene>
    <name evidence="7" type="ORF">M5X09_13070</name>
</gene>
<keyword evidence="8" id="KW-1185">Reference proteome</keyword>
<feature type="transmembrane region" description="Helical" evidence="5">
    <location>
        <begin position="125"/>
        <end position="147"/>
    </location>
</feature>